<dbReference type="EMBL" id="JBIGIC010000006">
    <property type="protein sequence ID" value="MFG6487941.1"/>
    <property type="molecule type" value="Genomic_DNA"/>
</dbReference>
<evidence type="ECO:0000313" key="3">
    <source>
        <dbReference type="Proteomes" id="UP001606134"/>
    </source>
</evidence>
<keyword evidence="1" id="KW-1133">Transmembrane helix</keyword>
<evidence type="ECO:0000313" key="2">
    <source>
        <dbReference type="EMBL" id="MFG6487941.1"/>
    </source>
</evidence>
<feature type="transmembrane region" description="Helical" evidence="1">
    <location>
        <begin position="97"/>
        <end position="116"/>
    </location>
</feature>
<evidence type="ECO:0008006" key="4">
    <source>
        <dbReference type="Google" id="ProtNLM"/>
    </source>
</evidence>
<protein>
    <recommendedName>
        <fullName evidence="4">DoxX family protein</fullName>
    </recommendedName>
</protein>
<name>A0ABW7HDC6_9BURK</name>
<dbReference type="RefSeq" id="WP_394411803.1">
    <property type="nucleotide sequence ID" value="NZ_JBIGIC010000006.1"/>
</dbReference>
<keyword evidence="1" id="KW-0812">Transmembrane</keyword>
<proteinExistence type="predicted"/>
<organism evidence="2 3">
    <name type="scientific">Pelomonas candidula</name>
    <dbReference type="NCBI Taxonomy" id="3299025"/>
    <lineage>
        <taxon>Bacteria</taxon>
        <taxon>Pseudomonadati</taxon>
        <taxon>Pseudomonadota</taxon>
        <taxon>Betaproteobacteria</taxon>
        <taxon>Burkholderiales</taxon>
        <taxon>Sphaerotilaceae</taxon>
        <taxon>Roseateles</taxon>
    </lineage>
</organism>
<sequence>MAVSKDRIDFSRFLLRLAIGGMATWMGFESLRHSGFPATVLQAAYGLLHLTEVLCGLLIVIGLLMPVASLVLAVVMAWPVVAGWLHGAPLLGNLHGLFLLLVTLAAALGGAGKWSVGRD</sequence>
<reference evidence="2 3" key="1">
    <citation type="submission" date="2024-08" db="EMBL/GenBank/DDBJ databases">
        <authorList>
            <person name="Lu H."/>
        </authorList>
    </citation>
    <scope>NUCLEOTIDE SEQUENCE [LARGE SCALE GENOMIC DNA]</scope>
    <source>
        <strain evidence="2 3">BYS78W</strain>
    </source>
</reference>
<keyword evidence="1" id="KW-0472">Membrane</keyword>
<gene>
    <name evidence="2" type="ORF">ACG04R_14750</name>
</gene>
<dbReference type="Proteomes" id="UP001606134">
    <property type="component" value="Unassembled WGS sequence"/>
</dbReference>
<comment type="caution">
    <text evidence="2">The sequence shown here is derived from an EMBL/GenBank/DDBJ whole genome shotgun (WGS) entry which is preliminary data.</text>
</comment>
<accession>A0ABW7HDC6</accession>
<evidence type="ECO:0000256" key="1">
    <source>
        <dbReference type="SAM" id="Phobius"/>
    </source>
</evidence>
<keyword evidence="3" id="KW-1185">Reference proteome</keyword>